<reference evidence="3" key="2">
    <citation type="submission" date="2020-04" db="EMBL/GenBank/DDBJ databases">
        <authorList>
            <consortium name="NCBI Genome Project"/>
        </authorList>
    </citation>
    <scope>NUCLEOTIDE SEQUENCE</scope>
    <source>
        <strain evidence="3">CBS 304.34</strain>
    </source>
</reference>
<evidence type="ECO:0000313" key="1">
    <source>
        <dbReference type="EMBL" id="KAF2811279.1"/>
    </source>
</evidence>
<dbReference type="Pfam" id="PF26639">
    <property type="entry name" value="Het-6_barrel"/>
    <property type="match status" value="1"/>
</dbReference>
<sequence length="460" mass="51591">MDFLELWGNNGDLHLDSSIGPSVKVNGMELSSPELRGNIARFFCQPWWGRLWTVQEFILAKKIFFQSGRCTLSGDLPGKCVQHLRKHTSAMCCTQLSSIMRLTDSQTGLCLMDAMSKPNLLEHARFNRFHRPFYYILQLFRHLECTDPRDKIYDMLNLAIGPYMDLILPDYTRSLESVLTLATISIVERSQSLHIFSLLHYGRRNLTKLPSFVPDLTESVLLDANRLEHTDRVEMVRLFRASGDSKSDLRLVSTTKASTSGFIFDSVSAVGIPLGASSLENWRTLAQVDDDPDASYPQTDVSRETAFWQTLCGGSVGAIVRGEYEFEGVDDRTGYQMYQQWIAWVTAPHDSIEQKSLTSLDGIDFNTAYLAAAVGHRFFVTQNGYFGLAPATTSTRDYVTILAGGPVPYILRPVSDEVSIEYIHGTATSALGYRILGDAYVHGIMDGELSNRKFEDIVLV</sequence>
<dbReference type="Proteomes" id="UP000504636">
    <property type="component" value="Unplaced"/>
</dbReference>
<accession>A0A6A6YRY9</accession>
<dbReference type="RefSeq" id="XP_033578243.1">
    <property type="nucleotide sequence ID" value="XM_033725461.1"/>
</dbReference>
<evidence type="ECO:0000313" key="3">
    <source>
        <dbReference type="RefSeq" id="XP_033578243.1"/>
    </source>
</evidence>
<keyword evidence="2" id="KW-1185">Reference proteome</keyword>
<dbReference type="OrthoDB" id="5416609at2759"/>
<evidence type="ECO:0008006" key="4">
    <source>
        <dbReference type="Google" id="ProtNLM"/>
    </source>
</evidence>
<gene>
    <name evidence="1 3" type="ORF">BDZ99DRAFT_519929</name>
</gene>
<proteinExistence type="predicted"/>
<dbReference type="InterPro" id="IPR052895">
    <property type="entry name" value="HetReg/Transcr_Mod"/>
</dbReference>
<dbReference type="AlphaFoldDB" id="A0A6A6YRY9"/>
<reference evidence="3" key="3">
    <citation type="submission" date="2025-04" db="UniProtKB">
        <authorList>
            <consortium name="RefSeq"/>
        </authorList>
    </citation>
    <scope>IDENTIFICATION</scope>
    <source>
        <strain evidence="3">CBS 304.34</strain>
    </source>
</reference>
<name>A0A6A6YRY9_9PEZI</name>
<dbReference type="PANTHER" id="PTHR24148:SF73">
    <property type="entry name" value="HET DOMAIN PROTEIN (AFU_ORTHOLOGUE AFUA_8G01020)"/>
    <property type="match status" value="1"/>
</dbReference>
<dbReference type="GeneID" id="54466354"/>
<reference evidence="1 3" key="1">
    <citation type="journal article" date="2020" name="Stud. Mycol.">
        <title>101 Dothideomycetes genomes: a test case for predicting lifestyles and emergence of pathogens.</title>
        <authorList>
            <person name="Haridas S."/>
            <person name="Albert R."/>
            <person name="Binder M."/>
            <person name="Bloem J."/>
            <person name="Labutti K."/>
            <person name="Salamov A."/>
            <person name="Andreopoulos B."/>
            <person name="Baker S."/>
            <person name="Barry K."/>
            <person name="Bills G."/>
            <person name="Bluhm B."/>
            <person name="Cannon C."/>
            <person name="Castanera R."/>
            <person name="Culley D."/>
            <person name="Daum C."/>
            <person name="Ezra D."/>
            <person name="Gonzalez J."/>
            <person name="Henrissat B."/>
            <person name="Kuo A."/>
            <person name="Liang C."/>
            <person name="Lipzen A."/>
            <person name="Lutzoni F."/>
            <person name="Magnuson J."/>
            <person name="Mondo S."/>
            <person name="Nolan M."/>
            <person name="Ohm R."/>
            <person name="Pangilinan J."/>
            <person name="Park H.-J."/>
            <person name="Ramirez L."/>
            <person name="Alfaro M."/>
            <person name="Sun H."/>
            <person name="Tritt A."/>
            <person name="Yoshinaga Y."/>
            <person name="Zwiers L.-H."/>
            <person name="Turgeon B."/>
            <person name="Goodwin S."/>
            <person name="Spatafora J."/>
            <person name="Crous P."/>
            <person name="Grigoriev I."/>
        </authorList>
    </citation>
    <scope>NUCLEOTIDE SEQUENCE</scope>
    <source>
        <strain evidence="1 3">CBS 304.34</strain>
    </source>
</reference>
<protein>
    <recommendedName>
        <fullName evidence="4">Heterokaryon incompatibility domain-containing protein</fullName>
    </recommendedName>
</protein>
<dbReference type="PANTHER" id="PTHR24148">
    <property type="entry name" value="ANKYRIN REPEAT DOMAIN-CONTAINING PROTEIN 39 HOMOLOG-RELATED"/>
    <property type="match status" value="1"/>
</dbReference>
<evidence type="ECO:0000313" key="2">
    <source>
        <dbReference type="Proteomes" id="UP000504636"/>
    </source>
</evidence>
<dbReference type="EMBL" id="MU003699">
    <property type="protein sequence ID" value="KAF2811279.1"/>
    <property type="molecule type" value="Genomic_DNA"/>
</dbReference>
<organism evidence="1">
    <name type="scientific">Mytilinidion resinicola</name>
    <dbReference type="NCBI Taxonomy" id="574789"/>
    <lineage>
        <taxon>Eukaryota</taxon>
        <taxon>Fungi</taxon>
        <taxon>Dikarya</taxon>
        <taxon>Ascomycota</taxon>
        <taxon>Pezizomycotina</taxon>
        <taxon>Dothideomycetes</taxon>
        <taxon>Pleosporomycetidae</taxon>
        <taxon>Mytilinidiales</taxon>
        <taxon>Mytilinidiaceae</taxon>
        <taxon>Mytilinidion</taxon>
    </lineage>
</organism>